<evidence type="ECO:0000256" key="1">
    <source>
        <dbReference type="SAM" id="MobiDB-lite"/>
    </source>
</evidence>
<reference evidence="2" key="2">
    <citation type="journal article" date="2015" name="Fish Shellfish Immunol.">
        <title>Early steps in the European eel (Anguilla anguilla)-Vibrio vulnificus interaction in the gills: Role of the RtxA13 toxin.</title>
        <authorList>
            <person name="Callol A."/>
            <person name="Pajuelo D."/>
            <person name="Ebbesson L."/>
            <person name="Teles M."/>
            <person name="MacKenzie S."/>
            <person name="Amaro C."/>
        </authorList>
    </citation>
    <scope>NUCLEOTIDE SEQUENCE</scope>
</reference>
<sequence length="44" mass="4435">MDTPECVPASDRPASQSGPSEAAGWRRSARAAGPAAPRLQSSPG</sequence>
<reference evidence="2" key="1">
    <citation type="submission" date="2014-11" db="EMBL/GenBank/DDBJ databases">
        <authorList>
            <person name="Amaro Gonzalez C."/>
        </authorList>
    </citation>
    <scope>NUCLEOTIDE SEQUENCE</scope>
</reference>
<evidence type="ECO:0000313" key="2">
    <source>
        <dbReference type="EMBL" id="JAH72912.1"/>
    </source>
</evidence>
<feature type="compositionally biased region" description="Low complexity" evidence="1">
    <location>
        <begin position="22"/>
        <end position="38"/>
    </location>
</feature>
<proteinExistence type="predicted"/>
<name>A0A0E9V4E9_ANGAN</name>
<dbReference type="AlphaFoldDB" id="A0A0E9V4E9"/>
<dbReference type="EMBL" id="GBXM01035665">
    <property type="protein sequence ID" value="JAH72912.1"/>
    <property type="molecule type" value="Transcribed_RNA"/>
</dbReference>
<organism evidence="2">
    <name type="scientific">Anguilla anguilla</name>
    <name type="common">European freshwater eel</name>
    <name type="synonym">Muraena anguilla</name>
    <dbReference type="NCBI Taxonomy" id="7936"/>
    <lineage>
        <taxon>Eukaryota</taxon>
        <taxon>Metazoa</taxon>
        <taxon>Chordata</taxon>
        <taxon>Craniata</taxon>
        <taxon>Vertebrata</taxon>
        <taxon>Euteleostomi</taxon>
        <taxon>Actinopterygii</taxon>
        <taxon>Neopterygii</taxon>
        <taxon>Teleostei</taxon>
        <taxon>Anguilliformes</taxon>
        <taxon>Anguillidae</taxon>
        <taxon>Anguilla</taxon>
    </lineage>
</organism>
<accession>A0A0E9V4E9</accession>
<feature type="region of interest" description="Disordered" evidence="1">
    <location>
        <begin position="1"/>
        <end position="44"/>
    </location>
</feature>
<protein>
    <submittedName>
        <fullName evidence="2">Uncharacterized protein</fullName>
    </submittedName>
</protein>